<dbReference type="EMBL" id="UYSU01041908">
    <property type="protein sequence ID" value="VDM03449.1"/>
    <property type="molecule type" value="Genomic_DNA"/>
</dbReference>
<evidence type="ECO:0000313" key="2">
    <source>
        <dbReference type="EMBL" id="VDM03449.1"/>
    </source>
</evidence>
<feature type="region of interest" description="Disordered" evidence="1">
    <location>
        <begin position="17"/>
        <end position="39"/>
    </location>
</feature>
<dbReference type="WBParaSite" id="SSLN_0001771201-mRNA-1">
    <property type="protein sequence ID" value="SSLN_0001771201-mRNA-1"/>
    <property type="gene ID" value="SSLN_0001771201"/>
</dbReference>
<gene>
    <name evidence="2" type="ORF">SSLN_LOCUS17063</name>
</gene>
<evidence type="ECO:0000256" key="1">
    <source>
        <dbReference type="SAM" id="MobiDB-lite"/>
    </source>
</evidence>
<organism evidence="4">
    <name type="scientific">Schistocephalus solidus</name>
    <name type="common">Tapeworm</name>
    <dbReference type="NCBI Taxonomy" id="70667"/>
    <lineage>
        <taxon>Eukaryota</taxon>
        <taxon>Metazoa</taxon>
        <taxon>Spiralia</taxon>
        <taxon>Lophotrochozoa</taxon>
        <taxon>Platyhelminthes</taxon>
        <taxon>Cestoda</taxon>
        <taxon>Eucestoda</taxon>
        <taxon>Diphyllobothriidea</taxon>
        <taxon>Diphyllobothriidae</taxon>
        <taxon>Schistocephalus</taxon>
    </lineage>
</organism>
<keyword evidence="3" id="KW-1185">Reference proteome</keyword>
<evidence type="ECO:0000313" key="3">
    <source>
        <dbReference type="Proteomes" id="UP000275846"/>
    </source>
</evidence>
<name>A0A183TKR5_SCHSO</name>
<dbReference type="AlphaFoldDB" id="A0A183TKR5"/>
<evidence type="ECO:0000313" key="4">
    <source>
        <dbReference type="WBParaSite" id="SSLN_0001771201-mRNA-1"/>
    </source>
</evidence>
<sequence length="135" mass="15334">MLLWPPLSGTQLLPVTPHSWAFPSGKTPGNRNDRRTKPGEGLRGCVCLHTRRPRLADRKIRGCKTQTNNNIPRHHPSRHTLQAARVSPPILAAWNVRSLLDNPRSNRPERRTAIVARELERYTGGYCCCQRDTII</sequence>
<dbReference type="OrthoDB" id="10225613at2759"/>
<proteinExistence type="predicted"/>
<accession>A0A183TKR5</accession>
<protein>
    <submittedName>
        <fullName evidence="4">Secreted protein</fullName>
    </submittedName>
</protein>
<dbReference type="Proteomes" id="UP000275846">
    <property type="component" value="Unassembled WGS sequence"/>
</dbReference>
<reference evidence="4" key="1">
    <citation type="submission" date="2016-06" db="UniProtKB">
        <authorList>
            <consortium name="WormBaseParasite"/>
        </authorList>
    </citation>
    <scope>IDENTIFICATION</scope>
</reference>
<reference evidence="2 3" key="2">
    <citation type="submission" date="2018-11" db="EMBL/GenBank/DDBJ databases">
        <authorList>
            <consortium name="Pathogen Informatics"/>
        </authorList>
    </citation>
    <scope>NUCLEOTIDE SEQUENCE [LARGE SCALE GENOMIC DNA]</scope>
    <source>
        <strain evidence="2 3">NST_G2</strain>
    </source>
</reference>